<evidence type="ECO:0000256" key="1">
    <source>
        <dbReference type="ARBA" id="ARBA00023015"/>
    </source>
</evidence>
<reference evidence="6 7" key="1">
    <citation type="submission" date="2014-09" db="EMBL/GenBank/DDBJ databases">
        <title>Using Illumina technology Improving SMRT sequencing Genome Assembly by RASTools.</title>
        <authorList>
            <person name="Zhou Y."/>
            <person name="Ma T."/>
            <person name="Liu T."/>
        </authorList>
    </citation>
    <scope>NUCLEOTIDE SEQUENCE [LARGE SCALE GENOMIC DNA]</scope>
    <source>
        <strain evidence="6 7">ATCC 55669</strain>
    </source>
</reference>
<evidence type="ECO:0000256" key="2">
    <source>
        <dbReference type="ARBA" id="ARBA00023125"/>
    </source>
</evidence>
<evidence type="ECO:0000313" key="6">
    <source>
        <dbReference type="EMBL" id="AIT05144.1"/>
    </source>
</evidence>
<organism evidence="6 7">
    <name type="scientific">Sphingomonas taxi</name>
    <dbReference type="NCBI Taxonomy" id="1549858"/>
    <lineage>
        <taxon>Bacteria</taxon>
        <taxon>Pseudomonadati</taxon>
        <taxon>Pseudomonadota</taxon>
        <taxon>Alphaproteobacteria</taxon>
        <taxon>Sphingomonadales</taxon>
        <taxon>Sphingomonadaceae</taxon>
        <taxon>Sphingomonas</taxon>
    </lineage>
</organism>
<dbReference type="GO" id="GO:0003700">
    <property type="term" value="F:DNA-binding transcription factor activity"/>
    <property type="evidence" value="ECO:0007669"/>
    <property type="project" value="TreeGrafter"/>
</dbReference>
<dbReference type="eggNOG" id="COG1309">
    <property type="taxonomic scope" value="Bacteria"/>
</dbReference>
<dbReference type="SUPFAM" id="SSF46689">
    <property type="entry name" value="Homeodomain-like"/>
    <property type="match status" value="1"/>
</dbReference>
<dbReference type="InterPro" id="IPR001647">
    <property type="entry name" value="HTH_TetR"/>
</dbReference>
<name>A0A097EC42_9SPHN</name>
<protein>
    <recommendedName>
        <fullName evidence="5">HTH tetR-type domain-containing protein</fullName>
    </recommendedName>
</protein>
<dbReference type="PROSITE" id="PS50977">
    <property type="entry name" value="HTH_TETR_2"/>
    <property type="match status" value="1"/>
</dbReference>
<dbReference type="RefSeq" id="WP_038658210.1">
    <property type="nucleotide sequence ID" value="NZ_CP009571.1"/>
</dbReference>
<keyword evidence="7" id="KW-1185">Reference proteome</keyword>
<dbReference type="PANTHER" id="PTHR30055">
    <property type="entry name" value="HTH-TYPE TRANSCRIPTIONAL REGULATOR RUTR"/>
    <property type="match status" value="1"/>
</dbReference>
<dbReference type="Gene3D" id="1.10.357.10">
    <property type="entry name" value="Tetracycline Repressor, domain 2"/>
    <property type="match status" value="1"/>
</dbReference>
<dbReference type="HOGENOM" id="CLU_069356_13_2_5"/>
<feature type="DNA-binding region" description="H-T-H motif" evidence="4">
    <location>
        <begin position="42"/>
        <end position="61"/>
    </location>
</feature>
<sequence>MTTTTVKRWTGRSLDARRAERREMLIAAGVRLYGTQGFHGTGVRAICREAGLTERYFYESFANGEELLLAAFNEVIQALLTQIVEADEPGKSAKHRVRRMLGAYYAALRAHPAAARVFLIEIVGVSPEIDDAIRQSMHDLSSPLFAALASDQNGHWRGDPLLRRGIEGGLLHIALDWGANNYIHSVDTVINAAWPLCLAATSRLDDEPDMSG</sequence>
<evidence type="ECO:0000313" key="7">
    <source>
        <dbReference type="Proteomes" id="UP000033200"/>
    </source>
</evidence>
<dbReference type="STRING" id="1549858.MC45_00340"/>
<dbReference type="KEGG" id="stax:MC45_00340"/>
<dbReference type="PANTHER" id="PTHR30055:SF234">
    <property type="entry name" value="HTH-TYPE TRANSCRIPTIONAL REGULATOR BETI"/>
    <property type="match status" value="1"/>
</dbReference>
<evidence type="ECO:0000259" key="5">
    <source>
        <dbReference type="PROSITE" id="PS50977"/>
    </source>
</evidence>
<dbReference type="EMBL" id="CP009571">
    <property type="protein sequence ID" value="AIT05144.1"/>
    <property type="molecule type" value="Genomic_DNA"/>
</dbReference>
<evidence type="ECO:0000256" key="3">
    <source>
        <dbReference type="ARBA" id="ARBA00023163"/>
    </source>
</evidence>
<evidence type="ECO:0000256" key="4">
    <source>
        <dbReference type="PROSITE-ProRule" id="PRU00335"/>
    </source>
</evidence>
<feature type="domain" description="HTH tetR-type" evidence="5">
    <location>
        <begin position="19"/>
        <end position="79"/>
    </location>
</feature>
<dbReference type="AlphaFoldDB" id="A0A097EC42"/>
<dbReference type="Proteomes" id="UP000033200">
    <property type="component" value="Chromosome"/>
</dbReference>
<keyword evidence="3" id="KW-0804">Transcription</keyword>
<accession>A0A097EC42</accession>
<dbReference type="Pfam" id="PF00440">
    <property type="entry name" value="TetR_N"/>
    <property type="match status" value="1"/>
</dbReference>
<keyword evidence="2 4" id="KW-0238">DNA-binding</keyword>
<proteinExistence type="predicted"/>
<gene>
    <name evidence="6" type="ORF">MC45_00340</name>
</gene>
<dbReference type="GO" id="GO:0000976">
    <property type="term" value="F:transcription cis-regulatory region binding"/>
    <property type="evidence" value="ECO:0007669"/>
    <property type="project" value="TreeGrafter"/>
</dbReference>
<keyword evidence="1" id="KW-0805">Transcription regulation</keyword>
<dbReference type="InterPro" id="IPR009057">
    <property type="entry name" value="Homeodomain-like_sf"/>
</dbReference>
<dbReference type="InterPro" id="IPR050109">
    <property type="entry name" value="HTH-type_TetR-like_transc_reg"/>
</dbReference>